<name>A0A1H9LVJ3_9GAMM</name>
<feature type="domain" description="Aminotransferase class V" evidence="2">
    <location>
        <begin position="26"/>
        <end position="379"/>
    </location>
</feature>
<dbReference type="PANTHER" id="PTHR43092">
    <property type="entry name" value="L-CYSTEINE DESULFHYDRASE"/>
    <property type="match status" value="1"/>
</dbReference>
<sequence length="389" mass="42677">MSETLRDLFLLDPELVFLNHGSFGALPREVWEAQQRWQLEMERNPVAFLGRRSAILLREAREALGTALGAAAGHLVFMPNATTGVNVVAQSLRLQAGDEVLASDLEYGACDAAWEHLCARQGAHYRRVEIPLPYQREHVLARLLAAITPRTRLIFLSHISSTTALILPVAELCQAARERGILTLIDGAHAPGQIALDIEAVGADFYAGNCHKWLCAPKGAGFLYARPEHHGLLEPTVLSWGYAASRAGHSGFDAYLGRSLFERRMQWQGTRDISAWLAVPAALAFQARHDWPAQRARCHALAAQALHTLTQRFGLSPIAQDQDWAQMVAIPVPAQDPESLRRSLFEDSGIEIPVTYHGGQVFVRLSVQAYNSADDVARLLAAPALQIGA</sequence>
<dbReference type="Pfam" id="PF00266">
    <property type="entry name" value="Aminotran_5"/>
    <property type="match status" value="1"/>
</dbReference>
<dbReference type="InterPro" id="IPR015422">
    <property type="entry name" value="PyrdxlP-dep_Trfase_small"/>
</dbReference>
<evidence type="ECO:0000313" key="3">
    <source>
        <dbReference type="EMBL" id="SER15269.1"/>
    </source>
</evidence>
<evidence type="ECO:0000256" key="1">
    <source>
        <dbReference type="ARBA" id="ARBA00022898"/>
    </source>
</evidence>
<proteinExistence type="predicted"/>
<evidence type="ECO:0000259" key="2">
    <source>
        <dbReference type="Pfam" id="PF00266"/>
    </source>
</evidence>
<accession>A0A1H9LVJ3</accession>
<gene>
    <name evidence="3" type="ORF">SAMN04488038_11767</name>
</gene>
<dbReference type="InterPro" id="IPR015424">
    <property type="entry name" value="PyrdxlP-dep_Trfase"/>
</dbReference>
<dbReference type="STRING" id="489703.SAMN04488038_11767"/>
<dbReference type="EMBL" id="FOFS01000017">
    <property type="protein sequence ID" value="SER15269.1"/>
    <property type="molecule type" value="Genomic_DNA"/>
</dbReference>
<dbReference type="Gene3D" id="3.40.640.10">
    <property type="entry name" value="Type I PLP-dependent aspartate aminotransferase-like (Major domain)"/>
    <property type="match status" value="1"/>
</dbReference>
<dbReference type="Gene3D" id="3.90.1150.10">
    <property type="entry name" value="Aspartate Aminotransferase, domain 1"/>
    <property type="match status" value="1"/>
</dbReference>
<dbReference type="InterPro" id="IPR000192">
    <property type="entry name" value="Aminotrans_V_dom"/>
</dbReference>
<dbReference type="AlphaFoldDB" id="A0A1H9LVJ3"/>
<keyword evidence="1" id="KW-0663">Pyridoxal phosphate</keyword>
<evidence type="ECO:0000313" key="4">
    <source>
        <dbReference type="Proteomes" id="UP000199233"/>
    </source>
</evidence>
<organism evidence="3 4">
    <name type="scientific">Solimonas aquatica</name>
    <dbReference type="NCBI Taxonomy" id="489703"/>
    <lineage>
        <taxon>Bacteria</taxon>
        <taxon>Pseudomonadati</taxon>
        <taxon>Pseudomonadota</taxon>
        <taxon>Gammaproteobacteria</taxon>
        <taxon>Nevskiales</taxon>
        <taxon>Nevskiaceae</taxon>
        <taxon>Solimonas</taxon>
    </lineage>
</organism>
<keyword evidence="4" id="KW-1185">Reference proteome</keyword>
<reference evidence="3 4" key="1">
    <citation type="submission" date="2016-10" db="EMBL/GenBank/DDBJ databases">
        <authorList>
            <person name="de Groot N.N."/>
        </authorList>
    </citation>
    <scope>NUCLEOTIDE SEQUENCE [LARGE SCALE GENOMIC DNA]</scope>
    <source>
        <strain evidence="3 4">DSM 25927</strain>
    </source>
</reference>
<dbReference type="SUPFAM" id="SSF53383">
    <property type="entry name" value="PLP-dependent transferases"/>
    <property type="match status" value="1"/>
</dbReference>
<dbReference type="Proteomes" id="UP000199233">
    <property type="component" value="Unassembled WGS sequence"/>
</dbReference>
<dbReference type="PANTHER" id="PTHR43092:SF2">
    <property type="entry name" value="HERCYNYLCYSTEINE SULFOXIDE LYASE"/>
    <property type="match status" value="1"/>
</dbReference>
<protein>
    <submittedName>
        <fullName evidence="3">Isopenicillin-N epimerase</fullName>
    </submittedName>
</protein>
<dbReference type="RefSeq" id="WP_218140260.1">
    <property type="nucleotide sequence ID" value="NZ_FOFS01000017.1"/>
</dbReference>
<dbReference type="InterPro" id="IPR015421">
    <property type="entry name" value="PyrdxlP-dep_Trfase_major"/>
</dbReference>